<comment type="caution">
    <text evidence="2">The sequence shown here is derived from an EMBL/GenBank/DDBJ whole genome shotgun (WGS) entry which is preliminary data.</text>
</comment>
<evidence type="ECO:0000313" key="3">
    <source>
        <dbReference type="Proteomes" id="UP000321058"/>
    </source>
</evidence>
<proteinExistence type="predicted"/>
<dbReference type="Proteomes" id="UP000321058">
    <property type="component" value="Unassembled WGS sequence"/>
</dbReference>
<dbReference type="GO" id="GO:0008410">
    <property type="term" value="F:CoA-transferase activity"/>
    <property type="evidence" value="ECO:0007669"/>
    <property type="project" value="TreeGrafter"/>
</dbReference>
<keyword evidence="1 2" id="KW-0808">Transferase</keyword>
<dbReference type="InterPro" id="IPR023606">
    <property type="entry name" value="CoA-Trfase_III_dom_1_sf"/>
</dbReference>
<dbReference type="OrthoDB" id="7488526at2"/>
<dbReference type="PANTHER" id="PTHR48207">
    <property type="entry name" value="SUCCINATE--HYDROXYMETHYLGLUTARATE COA-TRANSFERASE"/>
    <property type="match status" value="1"/>
</dbReference>
<name>A0A512NDR7_9HYPH</name>
<reference evidence="2 3" key="1">
    <citation type="submission" date="2019-07" db="EMBL/GenBank/DDBJ databases">
        <title>Whole genome shotgun sequence of Reyranella soli NBRC 108950.</title>
        <authorList>
            <person name="Hosoyama A."/>
            <person name="Uohara A."/>
            <person name="Ohji S."/>
            <person name="Ichikawa N."/>
        </authorList>
    </citation>
    <scope>NUCLEOTIDE SEQUENCE [LARGE SCALE GENOMIC DNA]</scope>
    <source>
        <strain evidence="2 3">NBRC 108950</strain>
    </source>
</reference>
<dbReference type="RefSeq" id="WP_147151439.1">
    <property type="nucleotide sequence ID" value="NZ_BKAJ01000074.1"/>
</dbReference>
<sequence>MNAHSSSKPLQGIRVLTLEQFGAGPYGTMFLAELGAEVIKVEAPDGDPSRHVGPYKLGDADSEYFQAWNLGKKSVTLDIKSAEGRRQFEALVKTADCVVNNLRGSQPAKLGIDYASLKHLKSSIVCLHISAYGRAGERADWPGYDFLMQAEAGLMELTGDPEGAPTRVGVSLIDSMSGLTGTVGLLACLLRAKTTGQGCDVETCLYDVAMHQLTYPGVWYLNEGDVSPRVPRSAHLSLAPVQTFPTKDGWIFVMCMTQKFWLSLVKAMGCEALLDDPRFVDPNTRAVHRAALSDALDPTFRTRTTDEWLMAFNGLLPAAPVHRLDQALDSGFAHSTGMVSAVPHPVKGSLRVIANPLRIDGERPAQAACSPLGADNDSLLDKHT</sequence>
<gene>
    <name evidence="2" type="ORF">RSO01_42300</name>
</gene>
<keyword evidence="3" id="KW-1185">Reference proteome</keyword>
<dbReference type="Gene3D" id="3.30.1540.10">
    <property type="entry name" value="formyl-coa transferase, domain 3"/>
    <property type="match status" value="1"/>
</dbReference>
<dbReference type="InterPro" id="IPR050483">
    <property type="entry name" value="CoA-transferase_III_domain"/>
</dbReference>
<accession>A0A512NDR7</accession>
<dbReference type="InterPro" id="IPR044855">
    <property type="entry name" value="CoA-Trfase_III_dom3_sf"/>
</dbReference>
<protein>
    <submittedName>
        <fullName evidence="2">CoA transferase</fullName>
    </submittedName>
</protein>
<dbReference type="Gene3D" id="3.40.50.10540">
    <property type="entry name" value="Crotonobetainyl-coa:carnitine coa-transferase, domain 1"/>
    <property type="match status" value="1"/>
</dbReference>
<evidence type="ECO:0000256" key="1">
    <source>
        <dbReference type="ARBA" id="ARBA00022679"/>
    </source>
</evidence>
<dbReference type="AlphaFoldDB" id="A0A512NDR7"/>
<dbReference type="PANTHER" id="PTHR48207:SF3">
    <property type="entry name" value="SUCCINATE--HYDROXYMETHYLGLUTARATE COA-TRANSFERASE"/>
    <property type="match status" value="1"/>
</dbReference>
<dbReference type="SUPFAM" id="SSF89796">
    <property type="entry name" value="CoA-transferase family III (CaiB/BaiF)"/>
    <property type="match status" value="1"/>
</dbReference>
<organism evidence="2 3">
    <name type="scientific">Reyranella soli</name>
    <dbReference type="NCBI Taxonomy" id="1230389"/>
    <lineage>
        <taxon>Bacteria</taxon>
        <taxon>Pseudomonadati</taxon>
        <taxon>Pseudomonadota</taxon>
        <taxon>Alphaproteobacteria</taxon>
        <taxon>Hyphomicrobiales</taxon>
        <taxon>Reyranellaceae</taxon>
        <taxon>Reyranella</taxon>
    </lineage>
</organism>
<dbReference type="InterPro" id="IPR003673">
    <property type="entry name" value="CoA-Trfase_fam_III"/>
</dbReference>
<dbReference type="EMBL" id="BKAJ01000074">
    <property type="protein sequence ID" value="GEP57064.1"/>
    <property type="molecule type" value="Genomic_DNA"/>
</dbReference>
<dbReference type="Pfam" id="PF02515">
    <property type="entry name" value="CoA_transf_3"/>
    <property type="match status" value="1"/>
</dbReference>
<evidence type="ECO:0000313" key="2">
    <source>
        <dbReference type="EMBL" id="GEP57064.1"/>
    </source>
</evidence>